<evidence type="ECO:0000313" key="1">
    <source>
        <dbReference type="EMBL" id="KIR64269.1"/>
    </source>
</evidence>
<dbReference type="EMBL" id="JXSX01000001">
    <property type="protein sequence ID" value="KIR64269.1"/>
    <property type="molecule type" value="Genomic_DNA"/>
</dbReference>
<proteinExistence type="predicted"/>
<reference evidence="1 2" key="1">
    <citation type="submission" date="2015-01" db="EMBL/GenBank/DDBJ databases">
        <title>Sequencing and annotation of Micromonospora carbonacea strain JXNU-1 genome.</title>
        <authorList>
            <person name="Long Z."/>
            <person name="Huang Y."/>
            <person name="Jiang Y."/>
        </authorList>
    </citation>
    <scope>NUCLEOTIDE SEQUENCE [LARGE SCALE GENOMIC DNA]</scope>
    <source>
        <strain evidence="1 2">JXNU-1</strain>
    </source>
</reference>
<keyword evidence="2" id="KW-1185">Reference proteome</keyword>
<comment type="caution">
    <text evidence="1">The sequence shown here is derived from an EMBL/GenBank/DDBJ whole genome shotgun (WGS) entry which is preliminary data.</text>
</comment>
<dbReference type="AlphaFoldDB" id="A0A0D0X067"/>
<protein>
    <submittedName>
        <fullName evidence="1">Uncharacterized protein</fullName>
    </submittedName>
</protein>
<accession>A0A0D0X067</accession>
<dbReference type="PATRIC" id="fig|47853.6.peg.151"/>
<name>A0A0D0X067_9ACTN</name>
<sequence length="90" mass="9522">METWLIGTPAELDAATDALTAVAYVVQLGDRHPLVGADAGRWRVFLRLALTTAPAAGRRPAPTPTDRGGALVDLDAARAHRRQHAGCPKT</sequence>
<dbReference type="Proteomes" id="UP000032254">
    <property type="component" value="Unassembled WGS sequence"/>
</dbReference>
<organism evidence="1 2">
    <name type="scientific">Micromonospora haikouensis</name>
    <dbReference type="NCBI Taxonomy" id="686309"/>
    <lineage>
        <taxon>Bacteria</taxon>
        <taxon>Bacillati</taxon>
        <taxon>Actinomycetota</taxon>
        <taxon>Actinomycetes</taxon>
        <taxon>Micromonosporales</taxon>
        <taxon>Micromonosporaceae</taxon>
        <taxon>Micromonospora</taxon>
    </lineage>
</organism>
<evidence type="ECO:0000313" key="2">
    <source>
        <dbReference type="Proteomes" id="UP000032254"/>
    </source>
</evidence>
<gene>
    <name evidence="1" type="ORF">TK50_00670</name>
</gene>